<reference evidence="2 3" key="1">
    <citation type="submission" date="2021-06" db="EMBL/GenBank/DDBJ databases">
        <authorList>
            <person name="Palmer J.M."/>
        </authorList>
    </citation>
    <scope>NUCLEOTIDE SEQUENCE [LARGE SCALE GENOMIC DNA]</scope>
    <source>
        <strain evidence="2 3">MEX-2019</strain>
        <tissue evidence="2">Muscle</tissue>
    </source>
</reference>
<sequence>MRMSSFIHMPLTTSSSLHMPILSHSPSTPTPPMLSSLLIHTLPTPNTHSTCSTHKPHHNTRIHSNHSTSTLSTHNTHSILSILSHFLNTNSIHAPHSHSTPTNSTPSTCRSTHMDILHHSILTPSTHMALPHRDHTPSILTLSILSTLSIPNIHTTPSLLVTHHPTIVEGQPEDPHMLVTVPLQTRMTRKEFGHS</sequence>
<evidence type="ECO:0000313" key="2">
    <source>
        <dbReference type="EMBL" id="KAK5612496.1"/>
    </source>
</evidence>
<organism evidence="2 3">
    <name type="scientific">Crenichthys baileyi</name>
    <name type="common">White River springfish</name>
    <dbReference type="NCBI Taxonomy" id="28760"/>
    <lineage>
        <taxon>Eukaryota</taxon>
        <taxon>Metazoa</taxon>
        <taxon>Chordata</taxon>
        <taxon>Craniata</taxon>
        <taxon>Vertebrata</taxon>
        <taxon>Euteleostomi</taxon>
        <taxon>Actinopterygii</taxon>
        <taxon>Neopterygii</taxon>
        <taxon>Teleostei</taxon>
        <taxon>Neoteleostei</taxon>
        <taxon>Acanthomorphata</taxon>
        <taxon>Ovalentaria</taxon>
        <taxon>Atherinomorphae</taxon>
        <taxon>Cyprinodontiformes</taxon>
        <taxon>Goodeidae</taxon>
        <taxon>Crenichthys</taxon>
    </lineage>
</organism>
<dbReference type="AlphaFoldDB" id="A0AAV9RU66"/>
<dbReference type="Proteomes" id="UP001311232">
    <property type="component" value="Unassembled WGS sequence"/>
</dbReference>
<feature type="compositionally biased region" description="Basic residues" evidence="1">
    <location>
        <begin position="54"/>
        <end position="64"/>
    </location>
</feature>
<evidence type="ECO:0000256" key="1">
    <source>
        <dbReference type="SAM" id="MobiDB-lite"/>
    </source>
</evidence>
<comment type="caution">
    <text evidence="2">The sequence shown here is derived from an EMBL/GenBank/DDBJ whole genome shotgun (WGS) entry which is preliminary data.</text>
</comment>
<name>A0AAV9RU66_9TELE</name>
<gene>
    <name evidence="2" type="ORF">CRENBAI_013087</name>
</gene>
<protein>
    <submittedName>
        <fullName evidence="2">Uncharacterized protein</fullName>
    </submittedName>
</protein>
<accession>A0AAV9RU66</accession>
<evidence type="ECO:0000313" key="3">
    <source>
        <dbReference type="Proteomes" id="UP001311232"/>
    </source>
</evidence>
<keyword evidence="3" id="KW-1185">Reference proteome</keyword>
<feature type="region of interest" description="Disordered" evidence="1">
    <location>
        <begin position="17"/>
        <end position="36"/>
    </location>
</feature>
<proteinExistence type="predicted"/>
<feature type="compositionally biased region" description="Low complexity" evidence="1">
    <location>
        <begin position="20"/>
        <end position="36"/>
    </location>
</feature>
<feature type="region of interest" description="Disordered" evidence="1">
    <location>
        <begin position="46"/>
        <end position="71"/>
    </location>
</feature>
<dbReference type="EMBL" id="JAHHUM010001406">
    <property type="protein sequence ID" value="KAK5612496.1"/>
    <property type="molecule type" value="Genomic_DNA"/>
</dbReference>